<dbReference type="InterPro" id="IPR020095">
    <property type="entry name" value="PsdUridine_synth_TruA_C"/>
</dbReference>
<protein>
    <recommendedName>
        <fullName evidence="1">Fe2OG dioxygenase domain-containing protein</fullName>
    </recommendedName>
</protein>
<dbReference type="GO" id="GO:0003723">
    <property type="term" value="F:RNA binding"/>
    <property type="evidence" value="ECO:0007669"/>
    <property type="project" value="InterPro"/>
</dbReference>
<dbReference type="PANTHER" id="PTHR11142:SF4">
    <property type="entry name" value="PSEUDOURIDYLATE SYNTHASE 1 HOMOLOG"/>
    <property type="match status" value="1"/>
</dbReference>
<dbReference type="InterPro" id="IPR001406">
    <property type="entry name" value="PsdUridine_synth_TruA"/>
</dbReference>
<gene>
    <name evidence="2" type="ORF">CTEN210_13395</name>
</gene>
<dbReference type="GO" id="GO:0031119">
    <property type="term" value="P:tRNA pseudouridine synthesis"/>
    <property type="evidence" value="ECO:0007669"/>
    <property type="project" value="TreeGrafter"/>
</dbReference>
<dbReference type="GO" id="GO:0005634">
    <property type="term" value="C:nucleus"/>
    <property type="evidence" value="ECO:0007669"/>
    <property type="project" value="TreeGrafter"/>
</dbReference>
<evidence type="ECO:0000313" key="2">
    <source>
        <dbReference type="EMBL" id="GFH56920.1"/>
    </source>
</evidence>
<dbReference type="SUPFAM" id="SSF55120">
    <property type="entry name" value="Pseudouridine synthase"/>
    <property type="match status" value="1"/>
</dbReference>
<dbReference type="EMBL" id="BLLK01000057">
    <property type="protein sequence ID" value="GFH56920.1"/>
    <property type="molecule type" value="Genomic_DNA"/>
</dbReference>
<dbReference type="Gene3D" id="3.30.70.660">
    <property type="entry name" value="Pseudouridine synthase I, catalytic domain, C-terminal subdomain"/>
    <property type="match status" value="1"/>
</dbReference>
<dbReference type="GO" id="GO:1990481">
    <property type="term" value="P:mRNA pseudouridine synthesis"/>
    <property type="evidence" value="ECO:0007669"/>
    <property type="project" value="TreeGrafter"/>
</dbReference>
<evidence type="ECO:0000313" key="3">
    <source>
        <dbReference type="Proteomes" id="UP001054902"/>
    </source>
</evidence>
<keyword evidence="3" id="KW-1185">Reference proteome</keyword>
<sequence length="657" mass="74932">MLTTKLPPFIISSDLTEEEKDQKYEELVAQWVNKVNDTLKTLIAKIANENGVPAQEAGQIRVFGRLTAPKKFNAEMDLAHRRIDYLIPAELLYGIDQQSIGVDLQTFLKSMKEFYPTHKRTDAVNAMNMDRQEGDEQDFKYIYKLKKLMQKFCTPIVEVDEDDEASVLAKAFHQQKRAKYGKGSKNITKKLEEDGDQLQKIVDDKKEKNEKKGEKERVLKRKRYHNFTRTMMAHEFLSYRRVDRFFHRATVKFDGDSESSRPFVLLSAKGDLFLDGQVRAMIALFVAIVRGYVPADIVECVFDEEYPNLVPCPFVPTTGFHASEMNYSTWEGRMNAVLTPRFNETWKKGWKSVSIREAIHEFEYEVQKTISKAWNTNGEEVPLSRDLPAVEEWVETYLKPWSKRANEQYNDYCLWKKAREEVMDSENPDASVWEILTPPLSSISNEVPHLYAKVLELLRKADESGQWPSTTAKRQLVMVSTTNNENEESTTSKSLCVQQLKAQAGTFEKTCAYSFKEGQGGASGSFSVGAMPGQCDQPKANTLFPELMKAAFELEIALCPNREPSSTIAINRNAQFRPHIDSGAGAGQSRSLIVALGNYTGGELMVEGAKNDIRYKPLEFNGWTERHWVRPFKGERYSLVWFTPKGCDGVHGIDLCI</sequence>
<dbReference type="InterPro" id="IPR020103">
    <property type="entry name" value="PsdUridine_synth_cat_dom_sf"/>
</dbReference>
<dbReference type="Gene3D" id="3.60.130.30">
    <property type="match status" value="1"/>
</dbReference>
<dbReference type="Proteomes" id="UP001054902">
    <property type="component" value="Unassembled WGS sequence"/>
</dbReference>
<proteinExistence type="predicted"/>
<dbReference type="PANTHER" id="PTHR11142">
    <property type="entry name" value="PSEUDOURIDYLATE SYNTHASE"/>
    <property type="match status" value="1"/>
</dbReference>
<evidence type="ECO:0000259" key="1">
    <source>
        <dbReference type="PROSITE" id="PS51471"/>
    </source>
</evidence>
<dbReference type="AlphaFoldDB" id="A0AAD3D5H8"/>
<dbReference type="InterPro" id="IPR005123">
    <property type="entry name" value="Oxoglu/Fe-dep_dioxygenase_dom"/>
</dbReference>
<dbReference type="PROSITE" id="PS51471">
    <property type="entry name" value="FE2OG_OXY"/>
    <property type="match status" value="1"/>
</dbReference>
<name>A0AAD3D5H8_9STRA</name>
<accession>A0AAD3D5H8</accession>
<organism evidence="2 3">
    <name type="scientific">Chaetoceros tenuissimus</name>
    <dbReference type="NCBI Taxonomy" id="426638"/>
    <lineage>
        <taxon>Eukaryota</taxon>
        <taxon>Sar</taxon>
        <taxon>Stramenopiles</taxon>
        <taxon>Ochrophyta</taxon>
        <taxon>Bacillariophyta</taxon>
        <taxon>Coscinodiscophyceae</taxon>
        <taxon>Chaetocerotophycidae</taxon>
        <taxon>Chaetocerotales</taxon>
        <taxon>Chaetocerotaceae</taxon>
        <taxon>Chaetoceros</taxon>
    </lineage>
</organism>
<comment type="caution">
    <text evidence="2">The sequence shown here is derived from an EMBL/GenBank/DDBJ whole genome shotgun (WGS) entry which is preliminary data.</text>
</comment>
<feature type="domain" description="Fe2OG dioxygenase" evidence="1">
    <location>
        <begin position="553"/>
        <end position="644"/>
    </location>
</feature>
<dbReference type="GO" id="GO:0009982">
    <property type="term" value="F:pseudouridine synthase activity"/>
    <property type="evidence" value="ECO:0007669"/>
    <property type="project" value="InterPro"/>
</dbReference>
<reference evidence="2 3" key="1">
    <citation type="journal article" date="2021" name="Sci. Rep.">
        <title>The genome of the diatom Chaetoceros tenuissimus carries an ancient integrated fragment of an extant virus.</title>
        <authorList>
            <person name="Hongo Y."/>
            <person name="Kimura K."/>
            <person name="Takaki Y."/>
            <person name="Yoshida Y."/>
            <person name="Baba S."/>
            <person name="Kobayashi G."/>
            <person name="Nagasaki K."/>
            <person name="Hano T."/>
            <person name="Tomaru Y."/>
        </authorList>
    </citation>
    <scope>NUCLEOTIDE SEQUENCE [LARGE SCALE GENOMIC DNA]</scope>
    <source>
        <strain evidence="2 3">NIES-3715</strain>
    </source>
</reference>